<protein>
    <submittedName>
        <fullName evidence="2">Sel1 repeat family protein</fullName>
    </submittedName>
</protein>
<proteinExistence type="predicted"/>
<accession>A0ABS5ZTI9</accession>
<evidence type="ECO:0000313" key="3">
    <source>
        <dbReference type="Proteomes" id="UP001197028"/>
    </source>
</evidence>
<dbReference type="InterPro" id="IPR050767">
    <property type="entry name" value="Sel1_AlgK"/>
</dbReference>
<feature type="compositionally biased region" description="Polar residues" evidence="1">
    <location>
        <begin position="146"/>
        <end position="155"/>
    </location>
</feature>
<dbReference type="PANTHER" id="PTHR11102:SF160">
    <property type="entry name" value="ERAD-ASSOCIATED E3 UBIQUITIN-PROTEIN LIGASE COMPONENT HRD3"/>
    <property type="match status" value="1"/>
</dbReference>
<reference evidence="2 3" key="1">
    <citation type="journal article" date="2021" name="ISME J.">
        <title>Genomic evolution of the class Acidithiobacillia: deep-branching Proteobacteria living in extreme acidic conditions.</title>
        <authorList>
            <person name="Moya-Beltran A."/>
            <person name="Beard S."/>
            <person name="Rojas-Villalobos C."/>
            <person name="Issotta F."/>
            <person name="Gallardo Y."/>
            <person name="Ulloa R."/>
            <person name="Giaveno A."/>
            <person name="Degli Esposti M."/>
            <person name="Johnson D.B."/>
            <person name="Quatrini R."/>
        </authorList>
    </citation>
    <scope>NUCLEOTIDE SEQUENCE [LARGE SCALE GENOMIC DNA]</scope>
    <source>
        <strain evidence="2 3">ATCC 19703</strain>
    </source>
</reference>
<dbReference type="PANTHER" id="PTHR11102">
    <property type="entry name" value="SEL-1-LIKE PROTEIN"/>
    <property type="match status" value="1"/>
</dbReference>
<name>A0ABS5ZTI9_9PROT</name>
<dbReference type="Pfam" id="PF08238">
    <property type="entry name" value="Sel1"/>
    <property type="match status" value="5"/>
</dbReference>
<feature type="region of interest" description="Disordered" evidence="1">
    <location>
        <begin position="112"/>
        <end position="163"/>
    </location>
</feature>
<evidence type="ECO:0000313" key="2">
    <source>
        <dbReference type="EMBL" id="MBU2739990.1"/>
    </source>
</evidence>
<comment type="caution">
    <text evidence="2">The sequence shown here is derived from an EMBL/GenBank/DDBJ whole genome shotgun (WGS) entry which is preliminary data.</text>
</comment>
<sequence>MTSEQAHQLCLQARAGNSAALSDLTLAAQKGNRSAENWLGVYYGLEHKYSVAVPWTRKAALQGDPLAEFVMGSVYYYGNGVAKNPGKAVYWLQLAVDQGFQKGEGMLKQAQEKLKATAANSHPSAPASSAATDSAPANPPVPAVTSHANTQTAQTPARKPASTITVAQHIPAPKIQPLNPSAENQRGYAYYSGQGQPQNYAKAVYWFRKAALQGNASAENNLGVAYNHGQGVPKNLAKAFYWYQKAAQQGNPSGETNLGVAYYEGDGTPSNTPNALHWWKLAANQGDQRAQSYLSVVHLTSHPATS</sequence>
<gene>
    <name evidence="2" type="ORF">HJG40_14645</name>
</gene>
<dbReference type="InterPro" id="IPR006597">
    <property type="entry name" value="Sel1-like"/>
</dbReference>
<dbReference type="SMART" id="SM00671">
    <property type="entry name" value="SEL1"/>
    <property type="match status" value="5"/>
</dbReference>
<dbReference type="Proteomes" id="UP001197028">
    <property type="component" value="Unassembled WGS sequence"/>
</dbReference>
<evidence type="ECO:0000256" key="1">
    <source>
        <dbReference type="SAM" id="MobiDB-lite"/>
    </source>
</evidence>
<feature type="compositionally biased region" description="Low complexity" evidence="1">
    <location>
        <begin position="116"/>
        <end position="136"/>
    </location>
</feature>
<dbReference type="InterPro" id="IPR011990">
    <property type="entry name" value="TPR-like_helical_dom_sf"/>
</dbReference>
<organism evidence="2 3">
    <name type="scientific">Acidithiobacillus concretivorus</name>
    <dbReference type="NCBI Taxonomy" id="3063952"/>
    <lineage>
        <taxon>Bacteria</taxon>
        <taxon>Pseudomonadati</taxon>
        <taxon>Pseudomonadota</taxon>
        <taxon>Acidithiobacillia</taxon>
        <taxon>Acidithiobacillales</taxon>
        <taxon>Acidithiobacillaceae</taxon>
        <taxon>Acidithiobacillus</taxon>
    </lineage>
</organism>
<dbReference type="Gene3D" id="1.25.40.10">
    <property type="entry name" value="Tetratricopeptide repeat domain"/>
    <property type="match status" value="2"/>
</dbReference>
<dbReference type="EMBL" id="JABELD010000167">
    <property type="protein sequence ID" value="MBU2739990.1"/>
    <property type="molecule type" value="Genomic_DNA"/>
</dbReference>
<dbReference type="SUPFAM" id="SSF81901">
    <property type="entry name" value="HCP-like"/>
    <property type="match status" value="2"/>
</dbReference>
<keyword evidence="3" id="KW-1185">Reference proteome</keyword>